<sequence>MGQNSREGLVLADERVMRLAKAKVAVRNDAALENSEENEDFLQKYDQTQRAMIILQVLRLKIIQMIQALRETKASWV</sequence>
<accession>A0A420IRI8</accession>
<proteinExistence type="predicted"/>
<evidence type="ECO:0000313" key="1">
    <source>
        <dbReference type="EMBL" id="RKF77143.1"/>
    </source>
</evidence>
<name>A0A420IRI8_9PEZI</name>
<dbReference type="AlphaFoldDB" id="A0A420IRI8"/>
<dbReference type="EMBL" id="MCBS01022203">
    <property type="protein sequence ID" value="RKF77143.1"/>
    <property type="molecule type" value="Genomic_DNA"/>
</dbReference>
<reference evidence="1 2" key="1">
    <citation type="journal article" date="2018" name="BMC Genomics">
        <title>Comparative genome analyses reveal sequence features reflecting distinct modes of host-adaptation between dicot and monocot powdery mildew.</title>
        <authorList>
            <person name="Wu Y."/>
            <person name="Ma X."/>
            <person name="Pan Z."/>
            <person name="Kale S.D."/>
            <person name="Song Y."/>
            <person name="King H."/>
            <person name="Zhang Q."/>
            <person name="Presley C."/>
            <person name="Deng X."/>
            <person name="Wei C.I."/>
            <person name="Xiao S."/>
        </authorList>
    </citation>
    <scope>NUCLEOTIDE SEQUENCE [LARGE SCALE GENOMIC DNA]</scope>
    <source>
        <strain evidence="1">UMSG1</strain>
    </source>
</reference>
<evidence type="ECO:0000313" key="2">
    <source>
        <dbReference type="Proteomes" id="UP000285326"/>
    </source>
</evidence>
<comment type="caution">
    <text evidence="1">The sequence shown here is derived from an EMBL/GenBank/DDBJ whole genome shotgun (WGS) entry which is preliminary data.</text>
</comment>
<dbReference type="Proteomes" id="UP000285326">
    <property type="component" value="Unassembled WGS sequence"/>
</dbReference>
<protein>
    <submittedName>
        <fullName evidence="1">Uncharacterized protein</fullName>
    </submittedName>
</protein>
<organism evidence="1 2">
    <name type="scientific">Golovinomyces cichoracearum</name>
    <dbReference type="NCBI Taxonomy" id="62708"/>
    <lineage>
        <taxon>Eukaryota</taxon>
        <taxon>Fungi</taxon>
        <taxon>Dikarya</taxon>
        <taxon>Ascomycota</taxon>
        <taxon>Pezizomycotina</taxon>
        <taxon>Leotiomycetes</taxon>
        <taxon>Erysiphales</taxon>
        <taxon>Erysiphaceae</taxon>
        <taxon>Golovinomyces</taxon>
    </lineage>
</organism>
<gene>
    <name evidence="1" type="ORF">GcM1_222075</name>
</gene>